<dbReference type="EMBL" id="WOFH01000001">
    <property type="protein sequence ID" value="MUN35216.1"/>
    <property type="molecule type" value="Genomic_DNA"/>
</dbReference>
<evidence type="ECO:0000313" key="1">
    <source>
        <dbReference type="EMBL" id="MUN35216.1"/>
    </source>
</evidence>
<organism evidence="1 2">
    <name type="scientific">Actinomadura litoris</name>
    <dbReference type="NCBI Taxonomy" id="2678616"/>
    <lineage>
        <taxon>Bacteria</taxon>
        <taxon>Bacillati</taxon>
        <taxon>Actinomycetota</taxon>
        <taxon>Actinomycetes</taxon>
        <taxon>Streptosporangiales</taxon>
        <taxon>Thermomonosporaceae</taxon>
        <taxon>Actinomadura</taxon>
    </lineage>
</organism>
<protein>
    <submittedName>
        <fullName evidence="1">Uncharacterized protein</fullName>
    </submittedName>
</protein>
<keyword evidence="2" id="KW-1185">Reference proteome</keyword>
<accession>A0A7K1KTG5</accession>
<proteinExistence type="predicted"/>
<dbReference type="AlphaFoldDB" id="A0A7K1KTG5"/>
<name>A0A7K1KTG5_9ACTN</name>
<comment type="caution">
    <text evidence="1">The sequence shown here is derived from an EMBL/GenBank/DDBJ whole genome shotgun (WGS) entry which is preliminary data.</text>
</comment>
<evidence type="ECO:0000313" key="2">
    <source>
        <dbReference type="Proteomes" id="UP000432015"/>
    </source>
</evidence>
<reference evidence="1 2" key="1">
    <citation type="submission" date="2019-11" db="EMBL/GenBank/DDBJ databases">
        <authorList>
            <person name="Cao P."/>
        </authorList>
    </citation>
    <scope>NUCLEOTIDE SEQUENCE [LARGE SCALE GENOMIC DNA]</scope>
    <source>
        <strain evidence="1 2">NEAU-AAG5</strain>
    </source>
</reference>
<dbReference type="NCBIfam" id="NF046112">
    <property type="entry name" value="MSMEG_6209_Nter"/>
    <property type="match status" value="1"/>
</dbReference>
<dbReference type="Proteomes" id="UP000432015">
    <property type="component" value="Unassembled WGS sequence"/>
</dbReference>
<gene>
    <name evidence="1" type="ORF">GNZ18_01155</name>
</gene>
<sequence length="62" mass="6984">MTDRLRRSFGDTYSDGQVTETVSAVLHRFDDRPIRDFVPILVERMARERLGAADSLGSADTL</sequence>
<dbReference type="Gene3D" id="1.10.8.1060">
    <property type="entry name" value="Corynebacterium glutamicum thioredoxin-dependent arsenate reductase, N-terminal domain"/>
    <property type="match status" value="1"/>
</dbReference>